<dbReference type="OrthoDB" id="9773478at2"/>
<protein>
    <recommendedName>
        <fullName evidence="1">5-oxoprolinase subunit A</fullName>
        <shortName evidence="1">5-OPase subunit A</shortName>
        <ecNumber evidence="1">3.5.2.9</ecNumber>
    </recommendedName>
    <alternativeName>
        <fullName evidence="1">5-oxoprolinase (ATP-hydrolyzing) subunit A</fullName>
    </alternativeName>
</protein>
<name>K9B895_9STAP</name>
<organism evidence="2 3">
    <name type="scientific">Staphylococcus massiliensis S46</name>
    <dbReference type="NCBI Taxonomy" id="1229783"/>
    <lineage>
        <taxon>Bacteria</taxon>
        <taxon>Bacillati</taxon>
        <taxon>Bacillota</taxon>
        <taxon>Bacilli</taxon>
        <taxon>Bacillales</taxon>
        <taxon>Staphylococcaceae</taxon>
        <taxon>Staphylococcus</taxon>
    </lineage>
</organism>
<comment type="subunit">
    <text evidence="1">Forms a complex composed of PxpA, PxpB and PxpC.</text>
</comment>
<dbReference type="SUPFAM" id="SSF88713">
    <property type="entry name" value="Glycoside hydrolase/deacetylase"/>
    <property type="match status" value="1"/>
</dbReference>
<keyword evidence="1" id="KW-0067">ATP-binding</keyword>
<dbReference type="EMBL" id="AMSQ01000004">
    <property type="protein sequence ID" value="EKU49940.1"/>
    <property type="molecule type" value="Genomic_DNA"/>
</dbReference>
<dbReference type="GO" id="GO:0017168">
    <property type="term" value="F:5-oxoprolinase (ATP-hydrolyzing) activity"/>
    <property type="evidence" value="ECO:0007669"/>
    <property type="project" value="UniProtKB-UniRule"/>
</dbReference>
<dbReference type="HAMAP" id="MF_00691">
    <property type="entry name" value="PxpA"/>
    <property type="match status" value="1"/>
</dbReference>
<dbReference type="RefSeq" id="WP_009382620.1">
    <property type="nucleotide sequence ID" value="NZ_AMSQ01000004.1"/>
</dbReference>
<dbReference type="InterPro" id="IPR005501">
    <property type="entry name" value="LamB/YcsF/PxpA-like"/>
</dbReference>
<dbReference type="NCBIfam" id="NF003814">
    <property type="entry name" value="PRK05406.1-3"/>
    <property type="match status" value="1"/>
</dbReference>
<evidence type="ECO:0000256" key="1">
    <source>
        <dbReference type="HAMAP-Rule" id="MF_00691"/>
    </source>
</evidence>
<dbReference type="AlphaFoldDB" id="K9B895"/>
<dbReference type="PATRIC" id="fig|1229783.3.peg.717"/>
<comment type="catalytic activity">
    <reaction evidence="1">
        <text>5-oxo-L-proline + ATP + 2 H2O = L-glutamate + ADP + phosphate + H(+)</text>
        <dbReference type="Rhea" id="RHEA:10348"/>
        <dbReference type="ChEBI" id="CHEBI:15377"/>
        <dbReference type="ChEBI" id="CHEBI:15378"/>
        <dbReference type="ChEBI" id="CHEBI:29985"/>
        <dbReference type="ChEBI" id="CHEBI:30616"/>
        <dbReference type="ChEBI" id="CHEBI:43474"/>
        <dbReference type="ChEBI" id="CHEBI:58402"/>
        <dbReference type="ChEBI" id="CHEBI:456216"/>
        <dbReference type="EC" id="3.5.2.9"/>
    </reaction>
</comment>
<dbReference type="PANTHER" id="PTHR30292:SF0">
    <property type="entry name" value="5-OXOPROLINASE SUBUNIT A"/>
    <property type="match status" value="1"/>
</dbReference>
<dbReference type="CDD" id="cd10787">
    <property type="entry name" value="LamB_YcsF_like"/>
    <property type="match status" value="1"/>
</dbReference>
<evidence type="ECO:0000313" key="3">
    <source>
        <dbReference type="Proteomes" id="UP000009885"/>
    </source>
</evidence>
<dbReference type="Gene3D" id="3.20.20.370">
    <property type="entry name" value="Glycoside hydrolase/deacetylase"/>
    <property type="match status" value="1"/>
</dbReference>
<dbReference type="GO" id="GO:0005975">
    <property type="term" value="P:carbohydrate metabolic process"/>
    <property type="evidence" value="ECO:0007669"/>
    <property type="project" value="InterPro"/>
</dbReference>
<dbReference type="STRING" id="1229783.C273_03560"/>
<dbReference type="InterPro" id="IPR011330">
    <property type="entry name" value="Glyco_hydro/deAcase_b/a-brl"/>
</dbReference>
<dbReference type="Proteomes" id="UP000009885">
    <property type="component" value="Unassembled WGS sequence"/>
</dbReference>
<dbReference type="EC" id="3.5.2.9" evidence="1"/>
<sequence length="253" mass="27253">MVKVDLNCDLGESFGNYKIGNDANILPVITSANVACGFHAGDENVMHQTVKLAKENSISIGAHPGLPDLQGFGRRNMDINPDEIYNLVVYQVGALKAFCDIYGVPLNHVKPHGALYNMGARDSEIATAIAKAIYDIDPNLILVGLSNSKLIDAAKEVGLNAASEVFADRRYEEDGQLVSRKKSNAVIENTEDAINQVVKMVTEGKVTSVSGKEIDIDADTICVHGDGAHAFEFVSQIRTKLKEANVEVIRLGG</sequence>
<reference evidence="2 3" key="1">
    <citation type="journal article" date="2013" name="Genome Announc.">
        <title>Genome Sequence of Staphylococcus massiliensis Strain S46, Isolated from the Surface of Healthy Human Skin.</title>
        <authorList>
            <person name="Srivastav R."/>
            <person name="Singh A."/>
            <person name="Jangir P.K."/>
            <person name="Kumari C."/>
            <person name="Muduli S."/>
            <person name="Sharma R."/>
        </authorList>
    </citation>
    <scope>NUCLEOTIDE SEQUENCE [LARGE SCALE GENOMIC DNA]</scope>
    <source>
        <strain evidence="2 3">S46</strain>
    </source>
</reference>
<dbReference type="NCBIfam" id="NF003816">
    <property type="entry name" value="PRK05406.1-5"/>
    <property type="match status" value="1"/>
</dbReference>
<keyword evidence="1" id="KW-0547">Nucleotide-binding</keyword>
<evidence type="ECO:0000313" key="2">
    <source>
        <dbReference type="EMBL" id="EKU49940.1"/>
    </source>
</evidence>
<accession>K9B895</accession>
<dbReference type="Pfam" id="PF03746">
    <property type="entry name" value="LamB_YcsF"/>
    <property type="match status" value="1"/>
</dbReference>
<dbReference type="NCBIfam" id="NF003813">
    <property type="entry name" value="PRK05406.1-2"/>
    <property type="match status" value="1"/>
</dbReference>
<keyword evidence="3" id="KW-1185">Reference proteome</keyword>
<dbReference type="eggNOG" id="COG1540">
    <property type="taxonomic scope" value="Bacteria"/>
</dbReference>
<gene>
    <name evidence="1" type="primary">pxpA</name>
    <name evidence="2" type="ORF">C273_03560</name>
</gene>
<comment type="caution">
    <text evidence="2">The sequence shown here is derived from an EMBL/GenBank/DDBJ whole genome shotgun (WGS) entry which is preliminary data.</text>
</comment>
<dbReference type="GO" id="GO:0005524">
    <property type="term" value="F:ATP binding"/>
    <property type="evidence" value="ECO:0007669"/>
    <property type="project" value="UniProtKB-UniRule"/>
</dbReference>
<comment type="function">
    <text evidence="1">Catalyzes the cleavage of 5-oxoproline to form L-glutamate coupled to the hydrolysis of ATP to ADP and inorganic phosphate.</text>
</comment>
<comment type="similarity">
    <text evidence="1">Belongs to the LamB/PxpA family.</text>
</comment>
<keyword evidence="1" id="KW-0378">Hydrolase</keyword>
<proteinExistence type="inferred from homology"/>
<dbReference type="PANTHER" id="PTHR30292">
    <property type="entry name" value="UNCHARACTERIZED PROTEIN YBGL-RELATED"/>
    <property type="match status" value="1"/>
</dbReference>